<gene>
    <name evidence="1" type="ORF">BJ138DRAFT_499317</name>
</gene>
<evidence type="ECO:0000313" key="1">
    <source>
        <dbReference type="EMBL" id="KAH7907444.1"/>
    </source>
</evidence>
<keyword evidence="2" id="KW-1185">Reference proteome</keyword>
<dbReference type="Proteomes" id="UP000790377">
    <property type="component" value="Unassembled WGS sequence"/>
</dbReference>
<reference evidence="1" key="1">
    <citation type="journal article" date="2021" name="New Phytol.">
        <title>Evolutionary innovations through gain and loss of genes in the ectomycorrhizal Boletales.</title>
        <authorList>
            <person name="Wu G."/>
            <person name="Miyauchi S."/>
            <person name="Morin E."/>
            <person name="Kuo A."/>
            <person name="Drula E."/>
            <person name="Varga T."/>
            <person name="Kohler A."/>
            <person name="Feng B."/>
            <person name="Cao Y."/>
            <person name="Lipzen A."/>
            <person name="Daum C."/>
            <person name="Hundley H."/>
            <person name="Pangilinan J."/>
            <person name="Johnson J."/>
            <person name="Barry K."/>
            <person name="LaButti K."/>
            <person name="Ng V."/>
            <person name="Ahrendt S."/>
            <person name="Min B."/>
            <person name="Choi I.G."/>
            <person name="Park H."/>
            <person name="Plett J.M."/>
            <person name="Magnuson J."/>
            <person name="Spatafora J.W."/>
            <person name="Nagy L.G."/>
            <person name="Henrissat B."/>
            <person name="Grigoriev I.V."/>
            <person name="Yang Z.L."/>
            <person name="Xu J."/>
            <person name="Martin F.M."/>
        </authorList>
    </citation>
    <scope>NUCLEOTIDE SEQUENCE</scope>
    <source>
        <strain evidence="1">ATCC 28755</strain>
    </source>
</reference>
<sequence>MQVLSRTPMRSDSLYTHAPRASRSAEVGMIPPRKGPLIFAAMASINQHNDSVTIASATPSRPVEIDATAAPQAYPSPPAEVVPLDRRSTERHHRANDPSTTSGPDTRAQAQRLSPSPFEKDPQGSAPVVPFEPILPTRVRKLSKAKSLAREGSDHSVRSATSNEKSGVGSESPKVSRVLTKARPITPSSPKTSEKLLVEHDPSLTDSLLLDADPFAKAEGVQMVKSVKMSSSGSSSRDEGVMQMSSSAGSLPSTKNSDENAAAIDAPATPGHPQSPPTPVSPEEYKIARAQRRGQFLEKSLPPLVADMIAKQEFHEDEPEEMIEEEMVEEEEEVPPKPPTYFPIVPFLSDVTLLPLFLPYLSFSDWCALYSTTKEVQVIFESRLMREKVLERYLKTVGYVHWTYEWAEPLALSLKVGSVLHARCL</sequence>
<name>A0ACB8A366_9AGAM</name>
<dbReference type="EMBL" id="MU267904">
    <property type="protein sequence ID" value="KAH7907444.1"/>
    <property type="molecule type" value="Genomic_DNA"/>
</dbReference>
<evidence type="ECO:0000313" key="2">
    <source>
        <dbReference type="Proteomes" id="UP000790377"/>
    </source>
</evidence>
<organism evidence="1 2">
    <name type="scientific">Hygrophoropsis aurantiaca</name>
    <dbReference type="NCBI Taxonomy" id="72124"/>
    <lineage>
        <taxon>Eukaryota</taxon>
        <taxon>Fungi</taxon>
        <taxon>Dikarya</taxon>
        <taxon>Basidiomycota</taxon>
        <taxon>Agaricomycotina</taxon>
        <taxon>Agaricomycetes</taxon>
        <taxon>Agaricomycetidae</taxon>
        <taxon>Boletales</taxon>
        <taxon>Coniophorineae</taxon>
        <taxon>Hygrophoropsidaceae</taxon>
        <taxon>Hygrophoropsis</taxon>
    </lineage>
</organism>
<accession>A0ACB8A366</accession>
<proteinExistence type="predicted"/>
<comment type="caution">
    <text evidence="1">The sequence shown here is derived from an EMBL/GenBank/DDBJ whole genome shotgun (WGS) entry which is preliminary data.</text>
</comment>
<protein>
    <submittedName>
        <fullName evidence="1">Uncharacterized protein</fullName>
    </submittedName>
</protein>